<dbReference type="InterPro" id="IPR010610">
    <property type="entry name" value="EryCIII-like_C"/>
</dbReference>
<evidence type="ECO:0000313" key="2">
    <source>
        <dbReference type="EMBL" id="ATA51866.1"/>
    </source>
</evidence>
<dbReference type="RefSeq" id="WP_095743068.1">
    <property type="nucleotide sequence ID" value="NZ_CP023284.1"/>
</dbReference>
<protein>
    <submittedName>
        <fullName evidence="2">UDP-glucose--sterol glucosyltransferase</fullName>
    </submittedName>
</protein>
<dbReference type="PANTHER" id="PTHR48050:SF13">
    <property type="entry name" value="STEROL 3-BETA-GLUCOSYLTRANSFERASE UGT80A2"/>
    <property type="match status" value="1"/>
</dbReference>
<dbReference type="GO" id="GO:0017000">
    <property type="term" value="P:antibiotic biosynthetic process"/>
    <property type="evidence" value="ECO:0007669"/>
    <property type="project" value="UniProtKB-ARBA"/>
</dbReference>
<evidence type="ECO:0000259" key="1">
    <source>
        <dbReference type="Pfam" id="PF06722"/>
    </source>
</evidence>
<dbReference type="PANTHER" id="PTHR48050">
    <property type="entry name" value="STEROL 3-BETA-GLUCOSYLTRANSFERASE"/>
    <property type="match status" value="1"/>
</dbReference>
<dbReference type="Pfam" id="PF06722">
    <property type="entry name" value="EryCIII-like_C"/>
    <property type="match status" value="1"/>
</dbReference>
<dbReference type="GO" id="GO:0008194">
    <property type="term" value="F:UDP-glycosyltransferase activity"/>
    <property type="evidence" value="ECO:0007669"/>
    <property type="project" value="InterPro"/>
</dbReference>
<dbReference type="CDD" id="cd03784">
    <property type="entry name" value="GT1_Gtf-like"/>
    <property type="match status" value="1"/>
</dbReference>
<dbReference type="AlphaFoldDB" id="A0A250DBZ6"/>
<organism evidence="2 3">
    <name type="scientific">Variovorax boronicumulans</name>
    <dbReference type="NCBI Taxonomy" id="436515"/>
    <lineage>
        <taxon>Bacteria</taxon>
        <taxon>Pseudomonadati</taxon>
        <taxon>Pseudomonadota</taxon>
        <taxon>Betaproteobacteria</taxon>
        <taxon>Burkholderiales</taxon>
        <taxon>Comamonadaceae</taxon>
        <taxon>Variovorax</taxon>
    </lineage>
</organism>
<dbReference type="KEGG" id="vbo:CKY39_00465"/>
<dbReference type="InterPro" id="IPR050426">
    <property type="entry name" value="Glycosyltransferase_28"/>
</dbReference>
<dbReference type="InterPro" id="IPR002213">
    <property type="entry name" value="UDP_glucos_trans"/>
</dbReference>
<dbReference type="Gene3D" id="3.40.50.2000">
    <property type="entry name" value="Glycogen Phosphorylase B"/>
    <property type="match status" value="2"/>
</dbReference>
<dbReference type="GO" id="GO:0016758">
    <property type="term" value="F:hexosyltransferase activity"/>
    <property type="evidence" value="ECO:0007669"/>
    <property type="project" value="UniProtKB-ARBA"/>
</dbReference>
<dbReference type="SUPFAM" id="SSF53756">
    <property type="entry name" value="UDP-Glycosyltransferase/glycogen phosphorylase"/>
    <property type="match status" value="1"/>
</dbReference>
<sequence length="404" mass="41872">MKIAVLTYGTEGDARPLAALCRALDDGGHASVLLADATTLGAAERLGVRSQALAGDIRQALGGVIAQGDKPAAAAKALADIANANATPWLRQTVETAQGCDAIVCAGLAAFVGLSAAEALGVPAIGAGMFPLTPTAAFASPFLPPARVPRFLNRASHHLVNGLLWRAFRPAVNAARAEVCGLPPRRRLWTTHPALYGYSPSLLPRPADWPANAAVCGQWLAPAPDWQPPAALRDFLAAGEAPVYIGFGSMTGFDKARLLAALVDGIAGRRAVLHPGWSGIDGAQLPPNFHVIGDTPHDWLFPRMALVVHHGGSGTSHSAARAGVPSVVVPFAGDQAFWAHHLAQAGVAPPAVAGGRFGADDLAKGIAFAHDPQVRTRARALGERMRAEDGLGTAVRAIAQILRR</sequence>
<gene>
    <name evidence="2" type="ORF">CKY39_00465</name>
</gene>
<proteinExistence type="predicted"/>
<feature type="domain" description="Erythromycin biosynthesis protein CIII-like C-terminal" evidence="1">
    <location>
        <begin position="281"/>
        <end position="387"/>
    </location>
</feature>
<keyword evidence="2" id="KW-0808">Transferase</keyword>
<evidence type="ECO:0000313" key="3">
    <source>
        <dbReference type="Proteomes" id="UP000217154"/>
    </source>
</evidence>
<dbReference type="EMBL" id="CP023284">
    <property type="protein sequence ID" value="ATA51866.1"/>
    <property type="molecule type" value="Genomic_DNA"/>
</dbReference>
<accession>A0A250DBZ6</accession>
<name>A0A250DBZ6_9BURK</name>
<dbReference type="FunFam" id="3.40.50.2000:FF:000009">
    <property type="entry name" value="Sterol 3-beta-glucosyltransferase UGT80A2"/>
    <property type="match status" value="1"/>
</dbReference>
<reference evidence="2 3" key="1">
    <citation type="submission" date="2017-09" db="EMBL/GenBank/DDBJ databases">
        <title>The diverse metabolic capabilities of V. boronicumulans make it an excellent choice for continued studies on novel biodegradation.</title>
        <authorList>
            <person name="Sun S."/>
        </authorList>
    </citation>
    <scope>NUCLEOTIDE SEQUENCE [LARGE SCALE GENOMIC DNA]</scope>
    <source>
        <strain evidence="2 3">J1</strain>
    </source>
</reference>
<dbReference type="Proteomes" id="UP000217154">
    <property type="component" value="Chromosome"/>
</dbReference>